<accession>A0ABQ5NW90</accession>
<sequence>MRRENTPFVGGPLDGQALPVLVGPTGHPPKWYEVPVPHDDGSPPTVYAYRREPRGHTRRLGLQLGWKYVLVPGGRERRELRWPWSKPGGTGRAGAR</sequence>
<dbReference type="RefSeq" id="WP_323446695.1">
    <property type="nucleotide sequence ID" value="NZ_BSBI01000003.1"/>
</dbReference>
<reference evidence="1 2" key="1">
    <citation type="submission" date="2022-10" db="EMBL/GenBank/DDBJ databases">
        <title>Draft genome sequence of Streptomyces sp. YSPA8.</title>
        <authorList>
            <person name="Moriuchi R."/>
            <person name="Dohra H."/>
            <person name="Yamamura H."/>
            <person name="Kodani S."/>
        </authorList>
    </citation>
    <scope>NUCLEOTIDE SEQUENCE [LARGE SCALE GENOMIC DNA]</scope>
    <source>
        <strain evidence="1 2">YSPA8</strain>
    </source>
</reference>
<keyword evidence="2" id="KW-1185">Reference proteome</keyword>
<dbReference type="EMBL" id="BSBI01000003">
    <property type="protein sequence ID" value="GLF94631.1"/>
    <property type="molecule type" value="Genomic_DNA"/>
</dbReference>
<evidence type="ECO:0000313" key="1">
    <source>
        <dbReference type="EMBL" id="GLF94631.1"/>
    </source>
</evidence>
<name>A0ABQ5NW90_9ACTN</name>
<protein>
    <submittedName>
        <fullName evidence="1">Uncharacterized protein</fullName>
    </submittedName>
</protein>
<dbReference type="Proteomes" id="UP001291653">
    <property type="component" value="Unassembled WGS sequence"/>
</dbReference>
<evidence type="ECO:0000313" key="2">
    <source>
        <dbReference type="Proteomes" id="UP001291653"/>
    </source>
</evidence>
<gene>
    <name evidence="1" type="ORF">SYYSPA8_10060</name>
</gene>
<comment type="caution">
    <text evidence="1">The sequence shown here is derived from an EMBL/GenBank/DDBJ whole genome shotgun (WGS) entry which is preliminary data.</text>
</comment>
<proteinExistence type="predicted"/>
<organism evidence="1 2">
    <name type="scientific">Streptomyces yaizuensis</name>
    <dbReference type="NCBI Taxonomy" id="2989713"/>
    <lineage>
        <taxon>Bacteria</taxon>
        <taxon>Bacillati</taxon>
        <taxon>Actinomycetota</taxon>
        <taxon>Actinomycetes</taxon>
        <taxon>Kitasatosporales</taxon>
        <taxon>Streptomycetaceae</taxon>
        <taxon>Streptomyces</taxon>
    </lineage>
</organism>